<dbReference type="Gene3D" id="3.30.300.20">
    <property type="match status" value="1"/>
</dbReference>
<name>X5DJ43_9BACT</name>
<proteinExistence type="predicted"/>
<dbReference type="STRING" id="1168034.FH5T_15425"/>
<dbReference type="PANTHER" id="PTHR35368:SF1">
    <property type="entry name" value="HYDROPEROXIDE REDUCTASE"/>
    <property type="match status" value="1"/>
</dbReference>
<sequence length="148" mass="15917">MAISTIKVSGEMGRSFATKINCSHPFVIDQPKMAGGNDEGPNPLEVFLCSLPACICAVGRIIAQQQRIKLNGISVTAEGDIDKDFLLGKTTEGRAGFTEIRSYVKIDADMTTEEKQGFLNEIAERCPIADNIAKSSVIKPVVVEDATV</sequence>
<evidence type="ECO:0000313" key="1">
    <source>
        <dbReference type="EMBL" id="AHW60557.1"/>
    </source>
</evidence>
<dbReference type="EMBL" id="CP007451">
    <property type="protein sequence ID" value="AHW60557.1"/>
    <property type="molecule type" value="Genomic_DNA"/>
</dbReference>
<dbReference type="Proteomes" id="UP000023772">
    <property type="component" value="Chromosome"/>
</dbReference>
<reference evidence="2 4" key="2">
    <citation type="submission" date="2016-10" db="EMBL/GenBank/DDBJ databases">
        <authorList>
            <person name="de Groot N.N."/>
        </authorList>
    </citation>
    <scope>NUCLEOTIDE SEQUENCE [LARGE SCALE GENOMIC DNA]</scope>
    <source>
        <strain evidence="2 4">DSM 25947</strain>
    </source>
</reference>
<dbReference type="RefSeq" id="WP_038560322.1">
    <property type="nucleotide sequence ID" value="NZ_FOHT01000005.1"/>
</dbReference>
<protein>
    <submittedName>
        <fullName evidence="1">Osmotically inducible protein C</fullName>
    </submittedName>
    <submittedName>
        <fullName evidence="2">Uncharacterized OsmC-related protein</fullName>
    </submittedName>
</protein>
<dbReference type="InterPro" id="IPR052924">
    <property type="entry name" value="OsmC/Ohr_hydroprdx_reductase"/>
</dbReference>
<dbReference type="InterPro" id="IPR015946">
    <property type="entry name" value="KH_dom-like_a/b"/>
</dbReference>
<dbReference type="InterPro" id="IPR036102">
    <property type="entry name" value="OsmC/Ohrsf"/>
</dbReference>
<accession>X5DJ43</accession>
<dbReference type="PANTHER" id="PTHR35368">
    <property type="entry name" value="HYDROPEROXIDE REDUCTASE"/>
    <property type="match status" value="1"/>
</dbReference>
<evidence type="ECO:0000313" key="3">
    <source>
        <dbReference type="Proteomes" id="UP000023772"/>
    </source>
</evidence>
<evidence type="ECO:0000313" key="2">
    <source>
        <dbReference type="EMBL" id="SET02812.1"/>
    </source>
</evidence>
<dbReference type="HOGENOM" id="CLU_100275_2_1_10"/>
<dbReference type="OrthoDB" id="9791538at2"/>
<dbReference type="eggNOG" id="COG1765">
    <property type="taxonomic scope" value="Bacteria"/>
</dbReference>
<dbReference type="InterPro" id="IPR003718">
    <property type="entry name" value="OsmC/Ohr_fam"/>
</dbReference>
<gene>
    <name evidence="1" type="ORF">FH5T_15425</name>
    <name evidence="2" type="ORF">SAMN05444285_1055</name>
</gene>
<keyword evidence="3" id="KW-1185">Reference proteome</keyword>
<evidence type="ECO:0000313" key="4">
    <source>
        <dbReference type="Proteomes" id="UP000181981"/>
    </source>
</evidence>
<reference evidence="1 3" key="1">
    <citation type="submission" date="2014-03" db="EMBL/GenBank/DDBJ databases">
        <title>Complete genome sequence of a deeply braunched marine Bacteroidia bacterium Draconibacterium orientale type strain FH5T.</title>
        <authorList>
            <person name="Li X."/>
            <person name="Wang X."/>
            <person name="Xie Z."/>
            <person name="Du Z."/>
            <person name="Chen G."/>
        </authorList>
    </citation>
    <scope>NUCLEOTIDE SEQUENCE [LARGE SCALE GENOMIC DNA]</scope>
    <source>
        <strain evidence="1 3">FH5</strain>
    </source>
</reference>
<dbReference type="Pfam" id="PF02566">
    <property type="entry name" value="OsmC"/>
    <property type="match status" value="1"/>
</dbReference>
<organism evidence="2 4">
    <name type="scientific">Draconibacterium orientale</name>
    <dbReference type="NCBI Taxonomy" id="1168034"/>
    <lineage>
        <taxon>Bacteria</taxon>
        <taxon>Pseudomonadati</taxon>
        <taxon>Bacteroidota</taxon>
        <taxon>Bacteroidia</taxon>
        <taxon>Marinilabiliales</taxon>
        <taxon>Prolixibacteraceae</taxon>
        <taxon>Draconibacterium</taxon>
    </lineage>
</organism>
<dbReference type="KEGG" id="dori:FH5T_15425"/>
<dbReference type="EMBL" id="FOHT01000005">
    <property type="protein sequence ID" value="SET02812.1"/>
    <property type="molecule type" value="Genomic_DNA"/>
</dbReference>
<dbReference type="SUPFAM" id="SSF82784">
    <property type="entry name" value="OsmC-like"/>
    <property type="match status" value="1"/>
</dbReference>
<dbReference type="Proteomes" id="UP000181981">
    <property type="component" value="Unassembled WGS sequence"/>
</dbReference>
<dbReference type="AlphaFoldDB" id="X5DJ43"/>